<keyword evidence="6 11" id="KW-0863">Zinc-finger</keyword>
<evidence type="ECO:0000313" key="16">
    <source>
        <dbReference type="Proteomes" id="UP001458880"/>
    </source>
</evidence>
<gene>
    <name evidence="15" type="ORF">QE152_g21529</name>
</gene>
<dbReference type="Proteomes" id="UP001458880">
    <property type="component" value="Unassembled WGS sequence"/>
</dbReference>
<protein>
    <submittedName>
        <fullName evidence="15">Iguana/Dzip1-like DAZ-interacting protein N-terminal</fullName>
    </submittedName>
</protein>
<dbReference type="PANTHER" id="PTHR21502:SF3">
    <property type="entry name" value="CILIUM ASSEMBLY PROTEIN DZIP1L"/>
    <property type="match status" value="1"/>
</dbReference>
<evidence type="ECO:0000256" key="8">
    <source>
        <dbReference type="ARBA" id="ARBA00023054"/>
    </source>
</evidence>
<comment type="similarity">
    <text evidence="3">Belongs to the DZIP C2H2-type zinc-finger protein family.</text>
</comment>
<evidence type="ECO:0000256" key="9">
    <source>
        <dbReference type="ARBA" id="ARBA00023212"/>
    </source>
</evidence>
<evidence type="ECO:0000256" key="13">
    <source>
        <dbReference type="SAM" id="MobiDB-lite"/>
    </source>
</evidence>
<evidence type="ECO:0000256" key="2">
    <source>
        <dbReference type="ARBA" id="ARBA00004120"/>
    </source>
</evidence>
<proteinExistence type="inferred from homology"/>
<dbReference type="EMBL" id="JASPKY010000198">
    <property type="protein sequence ID" value="KAK9721526.1"/>
    <property type="molecule type" value="Genomic_DNA"/>
</dbReference>
<dbReference type="InterPro" id="IPR032714">
    <property type="entry name" value="DZIP1_N"/>
</dbReference>
<feature type="region of interest" description="Disordered" evidence="13">
    <location>
        <begin position="574"/>
        <end position="603"/>
    </location>
</feature>
<dbReference type="PROSITE" id="PS00028">
    <property type="entry name" value="ZINC_FINGER_C2H2_1"/>
    <property type="match status" value="1"/>
</dbReference>
<sequence length="891" mass="102742">MQIMNNTIVNCQKQSCKFAMCTENHYWHHDYVRLAWDSGFTFNTHRAKLNYDWRNIGLLDVDRVVRDRDVATIEKHIGTILNYSLDEDQTKLLEPTFVKVFQLSQLSMQYLQFCKRYLDNTVVLLKKELSRYKEENSNLRESIEELKKEVTDLKKQVQELKQPVQQQHQQQIMPENFLPATFKCNICYKVFVSEDFLLSHVKRRHEIDNNPFQTETDRLQLEIKELKERLNSTEKFIQSDSNTKVAQQKVEVIPNNDAVMENIHVDDLKDKFDNLKVYVEKELTVLRQEKHYQEKYEKWFEMVFQRFDNARGDLQDKQEVTNMVGDGDKLLRTDSSTQTVTEKGVESETMTDKVENVVSDEKILKPAGVIGDVDVQKIQEDIRTNTESHLDQIQGALEQKLSGGFEQIQSQMDSFWKKLSDLEIAKKQNSSNYIHGNKKISPIKDNQNKRVLSDNSESSSSEEKLPVGISKPIPAPRITSVKKIVTVRQNQPKEPKVEEIMAAPVRKTTIVKPKMQEQVQETSSEEESVSSDDTIEIVKPPAMIRKMKLDKARVKEKSKSVPNYAKLSKTDLFESLSESESTEDNEQVNIKSETKPSTSTLGQRSLTSLKQSIKDEDVIKGLNREIQDMIRSRLREIGISPNWKGIPEKSYQQAMKIVKHQSELSKKRYPNYGKIRKLLIKIVKQRVNKEPKDVKLNLDDRKSSQNKIIVLKEAVSKRRKKSKRSPGSSSVEDTQYKPQISSIKDLPESEKTTQQSVNLQNKPILVTTTPVKKKVLFDLEESSSVSKEVNQQQNFTAGTLQRQQVKEDYHRQVLIEKNVVLTSPTRISNKLVQEDIIGPAEKMQRTLKINDGGSTSSLASFVLEAPKIGNKKDDVMVRDDLSDWDVSDIMT</sequence>
<evidence type="ECO:0000313" key="15">
    <source>
        <dbReference type="EMBL" id="KAK9721526.1"/>
    </source>
</evidence>
<dbReference type="PANTHER" id="PTHR21502">
    <property type="entry name" value="ZINC FINGER PROTEIN DZIP1"/>
    <property type="match status" value="1"/>
</dbReference>
<feature type="region of interest" description="Disordered" evidence="13">
    <location>
        <begin position="714"/>
        <end position="756"/>
    </location>
</feature>
<keyword evidence="7" id="KW-0862">Zinc</keyword>
<feature type="compositionally biased region" description="Polar residues" evidence="13">
    <location>
        <begin position="587"/>
        <end position="603"/>
    </location>
</feature>
<feature type="domain" description="C2H2-type" evidence="14">
    <location>
        <begin position="182"/>
        <end position="210"/>
    </location>
</feature>
<keyword evidence="10" id="KW-0966">Cell projection</keyword>
<dbReference type="PROSITE" id="PS50157">
    <property type="entry name" value="ZINC_FINGER_C2H2_2"/>
    <property type="match status" value="1"/>
</dbReference>
<reference evidence="15 16" key="1">
    <citation type="journal article" date="2024" name="BMC Genomics">
        <title>De novo assembly and annotation of Popillia japonica's genome with initial clues to its potential as an invasive pest.</title>
        <authorList>
            <person name="Cucini C."/>
            <person name="Boschi S."/>
            <person name="Funari R."/>
            <person name="Cardaioli E."/>
            <person name="Iannotti N."/>
            <person name="Marturano G."/>
            <person name="Paoli F."/>
            <person name="Bruttini M."/>
            <person name="Carapelli A."/>
            <person name="Frati F."/>
            <person name="Nardi F."/>
        </authorList>
    </citation>
    <scope>NUCLEOTIDE SEQUENCE [LARGE SCALE GENOMIC DNA]</scope>
    <source>
        <strain evidence="15">DMR45628</strain>
    </source>
</reference>
<keyword evidence="4" id="KW-0963">Cytoplasm</keyword>
<accession>A0AAW1KNA5</accession>
<keyword evidence="16" id="KW-1185">Reference proteome</keyword>
<evidence type="ECO:0000256" key="12">
    <source>
        <dbReference type="SAM" id="Coils"/>
    </source>
</evidence>
<dbReference type="GO" id="GO:0008270">
    <property type="term" value="F:zinc ion binding"/>
    <property type="evidence" value="ECO:0007669"/>
    <property type="project" value="UniProtKB-KW"/>
</dbReference>
<dbReference type="InterPro" id="IPR051241">
    <property type="entry name" value="DZIP_RILPL"/>
</dbReference>
<dbReference type="Pfam" id="PF25977">
    <property type="entry name" value="DZIP1"/>
    <property type="match status" value="1"/>
</dbReference>
<keyword evidence="5" id="KW-0479">Metal-binding</keyword>
<evidence type="ECO:0000256" key="7">
    <source>
        <dbReference type="ARBA" id="ARBA00022833"/>
    </source>
</evidence>
<feature type="region of interest" description="Disordered" evidence="13">
    <location>
        <begin position="433"/>
        <end position="471"/>
    </location>
</feature>
<evidence type="ECO:0000256" key="3">
    <source>
        <dbReference type="ARBA" id="ARBA00009131"/>
    </source>
</evidence>
<comment type="caution">
    <text evidence="15">The sequence shown here is derived from an EMBL/GenBank/DDBJ whole genome shotgun (WGS) entry which is preliminary data.</text>
</comment>
<comment type="subcellular location">
    <subcellularLocation>
        <location evidence="2">Cytoplasm</location>
        <location evidence="2">Cytoskeleton</location>
        <location evidence="2">Cilium basal body</location>
    </subcellularLocation>
    <subcellularLocation>
        <location evidence="1">Cytoplasm</location>
        <location evidence="1">Cytoskeleton</location>
        <location evidence="1">Microtubule organizing center</location>
        <location evidence="1">Centrosome</location>
        <location evidence="1">Centriole</location>
    </subcellularLocation>
</comment>
<evidence type="ECO:0000259" key="14">
    <source>
        <dbReference type="PROSITE" id="PS50157"/>
    </source>
</evidence>
<keyword evidence="8 12" id="KW-0175">Coiled coil</keyword>
<dbReference type="GO" id="GO:0036064">
    <property type="term" value="C:ciliary basal body"/>
    <property type="evidence" value="ECO:0007669"/>
    <property type="project" value="TreeGrafter"/>
</dbReference>
<feature type="coiled-coil region" evidence="12">
    <location>
        <begin position="122"/>
        <end position="163"/>
    </location>
</feature>
<dbReference type="GO" id="GO:0060271">
    <property type="term" value="P:cilium assembly"/>
    <property type="evidence" value="ECO:0007669"/>
    <property type="project" value="TreeGrafter"/>
</dbReference>
<dbReference type="GO" id="GO:0005814">
    <property type="term" value="C:centriole"/>
    <property type="evidence" value="ECO:0007669"/>
    <property type="project" value="UniProtKB-SubCell"/>
</dbReference>
<keyword evidence="9" id="KW-0206">Cytoskeleton</keyword>
<evidence type="ECO:0000256" key="5">
    <source>
        <dbReference type="ARBA" id="ARBA00022723"/>
    </source>
</evidence>
<dbReference type="GO" id="GO:0005737">
    <property type="term" value="C:cytoplasm"/>
    <property type="evidence" value="ECO:0007669"/>
    <property type="project" value="TreeGrafter"/>
</dbReference>
<evidence type="ECO:0000256" key="1">
    <source>
        <dbReference type="ARBA" id="ARBA00004114"/>
    </source>
</evidence>
<dbReference type="Pfam" id="PF13815">
    <property type="entry name" value="Dzip-like_N"/>
    <property type="match status" value="1"/>
</dbReference>
<dbReference type="AlphaFoldDB" id="A0AAW1KNA5"/>
<dbReference type="Gene3D" id="1.20.5.170">
    <property type="match status" value="1"/>
</dbReference>
<evidence type="ECO:0000256" key="4">
    <source>
        <dbReference type="ARBA" id="ARBA00022490"/>
    </source>
</evidence>
<evidence type="ECO:0000256" key="10">
    <source>
        <dbReference type="ARBA" id="ARBA00023273"/>
    </source>
</evidence>
<organism evidence="15 16">
    <name type="scientific">Popillia japonica</name>
    <name type="common">Japanese beetle</name>
    <dbReference type="NCBI Taxonomy" id="7064"/>
    <lineage>
        <taxon>Eukaryota</taxon>
        <taxon>Metazoa</taxon>
        <taxon>Ecdysozoa</taxon>
        <taxon>Arthropoda</taxon>
        <taxon>Hexapoda</taxon>
        <taxon>Insecta</taxon>
        <taxon>Pterygota</taxon>
        <taxon>Neoptera</taxon>
        <taxon>Endopterygota</taxon>
        <taxon>Coleoptera</taxon>
        <taxon>Polyphaga</taxon>
        <taxon>Scarabaeiformia</taxon>
        <taxon>Scarabaeidae</taxon>
        <taxon>Rutelinae</taxon>
        <taxon>Popillia</taxon>
    </lineage>
</organism>
<evidence type="ECO:0000256" key="11">
    <source>
        <dbReference type="PROSITE-ProRule" id="PRU00042"/>
    </source>
</evidence>
<dbReference type="InterPro" id="IPR013087">
    <property type="entry name" value="Znf_C2H2_type"/>
</dbReference>
<name>A0AAW1KNA5_POPJA</name>
<feature type="compositionally biased region" description="Polar residues" evidence="13">
    <location>
        <begin position="731"/>
        <end position="742"/>
    </location>
</feature>
<evidence type="ECO:0000256" key="6">
    <source>
        <dbReference type="ARBA" id="ARBA00022771"/>
    </source>
</evidence>
<dbReference type="InterPro" id="IPR058883">
    <property type="entry name" value="DZIP1_dom"/>
</dbReference>